<proteinExistence type="predicted"/>
<dbReference type="Gene3D" id="2.40.50.40">
    <property type="match status" value="1"/>
</dbReference>
<organism evidence="2 3">
    <name type="scientific">Trifolium medium</name>
    <dbReference type="NCBI Taxonomy" id="97028"/>
    <lineage>
        <taxon>Eukaryota</taxon>
        <taxon>Viridiplantae</taxon>
        <taxon>Streptophyta</taxon>
        <taxon>Embryophyta</taxon>
        <taxon>Tracheophyta</taxon>
        <taxon>Spermatophyta</taxon>
        <taxon>Magnoliopsida</taxon>
        <taxon>eudicotyledons</taxon>
        <taxon>Gunneridae</taxon>
        <taxon>Pentapetalae</taxon>
        <taxon>rosids</taxon>
        <taxon>fabids</taxon>
        <taxon>Fabales</taxon>
        <taxon>Fabaceae</taxon>
        <taxon>Papilionoideae</taxon>
        <taxon>50 kb inversion clade</taxon>
        <taxon>NPAAA clade</taxon>
        <taxon>Hologalegina</taxon>
        <taxon>IRL clade</taxon>
        <taxon>Trifolieae</taxon>
        <taxon>Trifolium</taxon>
    </lineage>
</organism>
<reference evidence="2 3" key="1">
    <citation type="journal article" date="2018" name="Front. Plant Sci.">
        <title>Red Clover (Trifolium pratense) and Zigzag Clover (T. medium) - A Picture of Genomic Similarities and Differences.</title>
        <authorList>
            <person name="Dluhosova J."/>
            <person name="Istvanek J."/>
            <person name="Nedelnik J."/>
            <person name="Repkova J."/>
        </authorList>
    </citation>
    <scope>NUCLEOTIDE SEQUENCE [LARGE SCALE GENOMIC DNA]</scope>
    <source>
        <strain evidence="3">cv. 10/8</strain>
        <tissue evidence="2">Leaf</tissue>
    </source>
</reference>
<dbReference type="PROSITE" id="PS50013">
    <property type="entry name" value="CHROMO_2"/>
    <property type="match status" value="1"/>
</dbReference>
<dbReference type="InterPro" id="IPR000953">
    <property type="entry name" value="Chromo/chromo_shadow_dom"/>
</dbReference>
<comment type="caution">
    <text evidence="2">The sequence shown here is derived from an EMBL/GenBank/DDBJ whole genome shotgun (WGS) entry which is preliminary data.</text>
</comment>
<accession>A0A392U8T9</accession>
<sequence length="57" mass="6668">MPAKILSWRDKFTAGKHTREWLVQWEGMDMGDATWEEEVLLKSQFPDLGLEDKAVFV</sequence>
<dbReference type="Proteomes" id="UP000265520">
    <property type="component" value="Unassembled WGS sequence"/>
</dbReference>
<dbReference type="SUPFAM" id="SSF54160">
    <property type="entry name" value="Chromo domain-like"/>
    <property type="match status" value="1"/>
</dbReference>
<dbReference type="EMBL" id="LXQA010751460">
    <property type="protein sequence ID" value="MCI69214.1"/>
    <property type="molecule type" value="Genomic_DNA"/>
</dbReference>
<evidence type="ECO:0000259" key="1">
    <source>
        <dbReference type="PROSITE" id="PS50013"/>
    </source>
</evidence>
<dbReference type="InterPro" id="IPR016197">
    <property type="entry name" value="Chromo-like_dom_sf"/>
</dbReference>
<protein>
    <recommendedName>
        <fullName evidence="1">Chromo domain-containing protein</fullName>
    </recommendedName>
</protein>
<keyword evidence="3" id="KW-1185">Reference proteome</keyword>
<feature type="non-terminal residue" evidence="2">
    <location>
        <position position="57"/>
    </location>
</feature>
<dbReference type="AlphaFoldDB" id="A0A392U8T9"/>
<name>A0A392U8T9_9FABA</name>
<evidence type="ECO:0000313" key="2">
    <source>
        <dbReference type="EMBL" id="MCI69214.1"/>
    </source>
</evidence>
<evidence type="ECO:0000313" key="3">
    <source>
        <dbReference type="Proteomes" id="UP000265520"/>
    </source>
</evidence>
<feature type="domain" description="Chromo" evidence="1">
    <location>
        <begin position="1"/>
        <end position="48"/>
    </location>
</feature>